<reference evidence="2 3" key="1">
    <citation type="submission" date="2019-04" db="EMBL/GenBank/DDBJ databases">
        <title>Draft genome of the big-headed turtle Platysternon megacephalum.</title>
        <authorList>
            <person name="Gong S."/>
        </authorList>
    </citation>
    <scope>NUCLEOTIDE SEQUENCE [LARGE SCALE GENOMIC DNA]</scope>
    <source>
        <strain evidence="2">DO16091913</strain>
        <tissue evidence="2">Muscle</tissue>
    </source>
</reference>
<feature type="region of interest" description="Disordered" evidence="1">
    <location>
        <begin position="1"/>
        <end position="33"/>
    </location>
</feature>
<evidence type="ECO:0000256" key="1">
    <source>
        <dbReference type="SAM" id="MobiDB-lite"/>
    </source>
</evidence>
<protein>
    <submittedName>
        <fullName evidence="2">Vang-like protein 1</fullName>
    </submittedName>
</protein>
<accession>A0A4D9EBV6</accession>
<reference evidence="2 3" key="2">
    <citation type="submission" date="2019-04" db="EMBL/GenBank/DDBJ databases">
        <title>The genome sequence of big-headed turtle.</title>
        <authorList>
            <person name="Gong S."/>
        </authorList>
    </citation>
    <scope>NUCLEOTIDE SEQUENCE [LARGE SCALE GENOMIC DNA]</scope>
    <source>
        <strain evidence="2">DO16091913</strain>
        <tissue evidence="2">Muscle</tissue>
    </source>
</reference>
<gene>
    <name evidence="2" type="ORF">DR999_PMT11520</name>
</gene>
<dbReference type="EMBL" id="QXTE01000107">
    <property type="protein sequence ID" value="TFK05885.1"/>
    <property type="molecule type" value="Genomic_DNA"/>
</dbReference>
<name>A0A4D9EBV6_9SAUR</name>
<comment type="caution">
    <text evidence="2">The sequence shown here is derived from an EMBL/GenBank/DDBJ whole genome shotgun (WGS) entry which is preliminary data.</text>
</comment>
<dbReference type="AlphaFoldDB" id="A0A4D9EBV6"/>
<proteinExistence type="predicted"/>
<organism evidence="2 3">
    <name type="scientific">Platysternon megacephalum</name>
    <name type="common">big-headed turtle</name>
    <dbReference type="NCBI Taxonomy" id="55544"/>
    <lineage>
        <taxon>Eukaryota</taxon>
        <taxon>Metazoa</taxon>
        <taxon>Chordata</taxon>
        <taxon>Craniata</taxon>
        <taxon>Vertebrata</taxon>
        <taxon>Euteleostomi</taxon>
        <taxon>Archelosauria</taxon>
        <taxon>Testudinata</taxon>
        <taxon>Testudines</taxon>
        <taxon>Cryptodira</taxon>
        <taxon>Durocryptodira</taxon>
        <taxon>Testudinoidea</taxon>
        <taxon>Platysternidae</taxon>
        <taxon>Platysternon</taxon>
    </lineage>
</organism>
<dbReference type="Proteomes" id="UP000297703">
    <property type="component" value="Unassembled WGS sequence"/>
</dbReference>
<evidence type="ECO:0000313" key="2">
    <source>
        <dbReference type="EMBL" id="TFK05885.1"/>
    </source>
</evidence>
<feature type="region of interest" description="Disordered" evidence="1">
    <location>
        <begin position="234"/>
        <end position="273"/>
    </location>
</feature>
<sequence length="304" mass="31171">MVRRRTPAQRDRGATPQLGQPAGCRNPEEEPPNTAEVQHLHRRALLSGPSPGLRHRVCAAPDTQYTAVVAIGAQGFGSPARLGLNGALARHQSLAELWRGEPLPRNGSVLGQSITCRRNRLDHRPSHTPGGSGPGTGCTVPRLVINTGQGCHSGKPKGCPCSALGPNSCCLAGTVRLGWAGSGSVAPRCRHRQGAANHPGSQCPLRRTGASEAGGVLRAGRRSLAPVLSPARLHAAQTGAHRDPSRPAAPHGGRTFWGGWDKSRPSLAPGAGGVSGCGASVGNTPPPGAPGAAWTLAPYIASCP</sequence>
<keyword evidence="3" id="KW-1185">Reference proteome</keyword>
<evidence type="ECO:0000313" key="3">
    <source>
        <dbReference type="Proteomes" id="UP000297703"/>
    </source>
</evidence>